<protein>
    <submittedName>
        <fullName evidence="3">Endo-1,31,4-beta-D-glucanase</fullName>
    </submittedName>
</protein>
<dbReference type="EMBL" id="GDJX01001697">
    <property type="protein sequence ID" value="JAT66239.1"/>
    <property type="molecule type" value="Transcribed_RNA"/>
</dbReference>
<feature type="transmembrane region" description="Helical" evidence="1">
    <location>
        <begin position="296"/>
        <end position="315"/>
    </location>
</feature>
<dbReference type="SUPFAM" id="SSF53474">
    <property type="entry name" value="alpha/beta-Hydrolases"/>
    <property type="match status" value="1"/>
</dbReference>
<organism evidence="3">
    <name type="scientific">Anthurium amnicola</name>
    <dbReference type="NCBI Taxonomy" id="1678845"/>
    <lineage>
        <taxon>Eukaryota</taxon>
        <taxon>Viridiplantae</taxon>
        <taxon>Streptophyta</taxon>
        <taxon>Embryophyta</taxon>
        <taxon>Tracheophyta</taxon>
        <taxon>Spermatophyta</taxon>
        <taxon>Magnoliopsida</taxon>
        <taxon>Liliopsida</taxon>
        <taxon>Araceae</taxon>
        <taxon>Pothoideae</taxon>
        <taxon>Potheae</taxon>
        <taxon>Anthurium</taxon>
    </lineage>
</organism>
<dbReference type="Pfam" id="PF01738">
    <property type="entry name" value="DLH"/>
    <property type="match status" value="1"/>
</dbReference>
<evidence type="ECO:0000259" key="2">
    <source>
        <dbReference type="Pfam" id="PF01738"/>
    </source>
</evidence>
<proteinExistence type="predicted"/>
<evidence type="ECO:0000313" key="3">
    <source>
        <dbReference type="EMBL" id="JAT66239.1"/>
    </source>
</evidence>
<dbReference type="InterPro" id="IPR029058">
    <property type="entry name" value="AB_hydrolase_fold"/>
</dbReference>
<evidence type="ECO:0000256" key="1">
    <source>
        <dbReference type="SAM" id="Phobius"/>
    </source>
</evidence>
<dbReference type="GO" id="GO:0016787">
    <property type="term" value="F:hydrolase activity"/>
    <property type="evidence" value="ECO:0007669"/>
    <property type="project" value="InterPro"/>
</dbReference>
<dbReference type="Gene3D" id="3.40.50.1820">
    <property type="entry name" value="alpha/beta hydrolase"/>
    <property type="match status" value="1"/>
</dbReference>
<reference evidence="3" key="1">
    <citation type="submission" date="2015-07" db="EMBL/GenBank/DDBJ databases">
        <title>Transcriptome Assembly of Anthurium amnicola.</title>
        <authorList>
            <person name="Suzuki J."/>
        </authorList>
    </citation>
    <scope>NUCLEOTIDE SEQUENCE</scope>
</reference>
<sequence>MLSRDCCSNPPKLDPHCGLGTVVDDIAGLRTYTAGSPTSHRAILLVTDIYGYQAPNLRNIADEAAAAGFFVVAPDFYYGDPYVDGEPWDDWSRRHGTVKGAEDAKAVVAALRRGGATSIGAAGFCWGGKVVVELAKSDGIDAAVLLHPAMVTVDDIKEVEVPMEVLGGELDEISPPSLLKQFELILSTKSGIESFVKVFPGVPHGFSIRYDANDKFAVKTAEEAQQDMLNWFQKYVRWSYLPRGQKQVFTAAVKWSKEWAKVNSTAKMGDSYIITMEDHLKMMEAKMDAKMKRMEMRWFCFLCAALCISLVIAFLH</sequence>
<keyword evidence="1" id="KW-0472">Membrane</keyword>
<name>A0A1D1ZHA9_9ARAE</name>
<dbReference type="InterPro" id="IPR002925">
    <property type="entry name" value="Dienelactn_hydro"/>
</dbReference>
<keyword evidence="1" id="KW-0812">Transmembrane</keyword>
<dbReference type="AlphaFoldDB" id="A0A1D1ZHA9"/>
<keyword evidence="1" id="KW-1133">Transmembrane helix</keyword>
<gene>
    <name evidence="3" type="primary">E134_2</name>
    <name evidence="3" type="ORF">g.50281</name>
</gene>
<dbReference type="PANTHER" id="PTHR17630">
    <property type="entry name" value="DIENELACTONE HYDROLASE"/>
    <property type="match status" value="1"/>
</dbReference>
<feature type="domain" description="Dienelactone hydrolase" evidence="2">
    <location>
        <begin position="30"/>
        <end position="235"/>
    </location>
</feature>
<dbReference type="PANTHER" id="PTHR17630:SF44">
    <property type="entry name" value="PROTEIN AIM2"/>
    <property type="match status" value="1"/>
</dbReference>
<accession>A0A1D1ZHA9</accession>